<organism evidence="1">
    <name type="scientific">Anguilla anguilla</name>
    <name type="common">European freshwater eel</name>
    <name type="synonym">Muraena anguilla</name>
    <dbReference type="NCBI Taxonomy" id="7936"/>
    <lineage>
        <taxon>Eukaryota</taxon>
        <taxon>Metazoa</taxon>
        <taxon>Chordata</taxon>
        <taxon>Craniata</taxon>
        <taxon>Vertebrata</taxon>
        <taxon>Euteleostomi</taxon>
        <taxon>Actinopterygii</taxon>
        <taxon>Neopterygii</taxon>
        <taxon>Teleostei</taxon>
        <taxon>Anguilliformes</taxon>
        <taxon>Anguillidae</taxon>
        <taxon>Anguilla</taxon>
    </lineage>
</organism>
<evidence type="ECO:0000313" key="1">
    <source>
        <dbReference type="EMBL" id="JAH73414.1"/>
    </source>
</evidence>
<dbReference type="AlphaFoldDB" id="A0A0E9V5M2"/>
<dbReference type="EMBL" id="GBXM01035163">
    <property type="protein sequence ID" value="JAH73414.1"/>
    <property type="molecule type" value="Transcribed_RNA"/>
</dbReference>
<reference evidence="1" key="2">
    <citation type="journal article" date="2015" name="Fish Shellfish Immunol.">
        <title>Early steps in the European eel (Anguilla anguilla)-Vibrio vulnificus interaction in the gills: Role of the RtxA13 toxin.</title>
        <authorList>
            <person name="Callol A."/>
            <person name="Pajuelo D."/>
            <person name="Ebbesson L."/>
            <person name="Teles M."/>
            <person name="MacKenzie S."/>
            <person name="Amaro C."/>
        </authorList>
    </citation>
    <scope>NUCLEOTIDE SEQUENCE</scope>
</reference>
<name>A0A0E9V5M2_ANGAN</name>
<sequence>MCIVLPGCQINRINLTLSRLSDSKIVFLTFPLC</sequence>
<protein>
    <submittedName>
        <fullName evidence="1">Uncharacterized protein</fullName>
    </submittedName>
</protein>
<accession>A0A0E9V5M2</accession>
<proteinExistence type="predicted"/>
<reference evidence="1" key="1">
    <citation type="submission" date="2014-11" db="EMBL/GenBank/DDBJ databases">
        <authorList>
            <person name="Amaro Gonzalez C."/>
        </authorList>
    </citation>
    <scope>NUCLEOTIDE SEQUENCE</scope>
</reference>